<dbReference type="Proteomes" id="UP000824533">
    <property type="component" value="Linkage Group LG05"/>
</dbReference>
<name>A0ACC1DBN5_9NEOP</name>
<protein>
    <submittedName>
        <fullName evidence="1">Uncharacterized protein</fullName>
    </submittedName>
</protein>
<evidence type="ECO:0000313" key="2">
    <source>
        <dbReference type="Proteomes" id="UP000824533"/>
    </source>
</evidence>
<organism evidence="1 2">
    <name type="scientific">Dendrolimus kikuchii</name>
    <dbReference type="NCBI Taxonomy" id="765133"/>
    <lineage>
        <taxon>Eukaryota</taxon>
        <taxon>Metazoa</taxon>
        <taxon>Ecdysozoa</taxon>
        <taxon>Arthropoda</taxon>
        <taxon>Hexapoda</taxon>
        <taxon>Insecta</taxon>
        <taxon>Pterygota</taxon>
        <taxon>Neoptera</taxon>
        <taxon>Endopterygota</taxon>
        <taxon>Lepidoptera</taxon>
        <taxon>Glossata</taxon>
        <taxon>Ditrysia</taxon>
        <taxon>Bombycoidea</taxon>
        <taxon>Lasiocampidae</taxon>
        <taxon>Dendrolimus</taxon>
    </lineage>
</organism>
<dbReference type="EMBL" id="CM034391">
    <property type="protein sequence ID" value="KAJ0181260.1"/>
    <property type="molecule type" value="Genomic_DNA"/>
</dbReference>
<sequence length="631" mass="73159">MKEKFSKFPVPGPTDVEAHFNDKENICPGEIYREPIILNNRIYAKVQYILTMNQQRNTLVLLNFLTTLFYWENTDPFNRKPLIIHAQSMIRTSGCLLCIANIFANGMSFHNTWIALCQCLAESCRDSEENQSYCTYLIPTCVSKCSYGDSESLSVLECLLKNHERNIKRFLDCNGLSLFTNDSLLDTTCMQLLKTLIRNPISAKLIVEKSNIVKNLRDILDLYGPNSQVGQWTVIILYHASPYLKDVIQRVTTFPFDKLNTKIVDNNNTRVVDELEVDDTTTIFTNLFREIGHLGPKNYIPQCEFREFSRIIESLKTQNLILPHGTAEDKKMQLEKSLESKIERNNQSTRRLGYTGECSSYNVCKTKKTCNKNINVVNPQCTKDTNKNVKKLDERNVFNYSPHVSEMLCVQSNETVDNGIITLENFQPIHSSTPNSSNVVKNSKQHFHSNRLSYHCRKTIRQRLKVANKQKPFQKNHELTQKSVSSKFFGAINDSCATIFNTVKSIFKPKESNYESNIINNEYPDCSFSFTNYMRKRDEFPRHQKESNSTHETPFDNFSHKNDTCRTCNDTIHLKKKLANDEYLKQTVKKLKIGINLFGCDFKKISRTFWPKDTYMTPVILYNLYRKLLIK</sequence>
<gene>
    <name evidence="1" type="ORF">K1T71_003345</name>
</gene>
<comment type="caution">
    <text evidence="1">The sequence shown here is derived from an EMBL/GenBank/DDBJ whole genome shotgun (WGS) entry which is preliminary data.</text>
</comment>
<keyword evidence="2" id="KW-1185">Reference proteome</keyword>
<reference evidence="1 2" key="1">
    <citation type="journal article" date="2021" name="Front. Genet.">
        <title>Chromosome-Level Genome Assembly Reveals Significant Gene Expansion in the Toll and IMD Signaling Pathways of Dendrolimus kikuchii.</title>
        <authorList>
            <person name="Zhou J."/>
            <person name="Wu P."/>
            <person name="Xiong Z."/>
            <person name="Liu N."/>
            <person name="Zhao N."/>
            <person name="Ji M."/>
            <person name="Qiu Y."/>
            <person name="Yang B."/>
        </authorList>
    </citation>
    <scope>NUCLEOTIDE SEQUENCE [LARGE SCALE GENOMIC DNA]</scope>
    <source>
        <strain evidence="1">Ann1</strain>
    </source>
</reference>
<proteinExistence type="predicted"/>
<accession>A0ACC1DBN5</accession>
<evidence type="ECO:0000313" key="1">
    <source>
        <dbReference type="EMBL" id="KAJ0181260.1"/>
    </source>
</evidence>